<reference evidence="2" key="1">
    <citation type="submission" date="2023-08" db="EMBL/GenBank/DDBJ databases">
        <title>Reference Genome Resource for the Citrus Pathogen Phytophthora citrophthora.</title>
        <authorList>
            <person name="Moller H."/>
            <person name="Coetzee B."/>
            <person name="Rose L.J."/>
            <person name="Van Niekerk J.M."/>
        </authorList>
    </citation>
    <scope>NUCLEOTIDE SEQUENCE</scope>
    <source>
        <strain evidence="2">STE-U-9442</strain>
    </source>
</reference>
<protein>
    <recommendedName>
        <fullName evidence="1">MULE transposase domain-containing protein</fullName>
    </recommendedName>
</protein>
<dbReference type="PANTHER" id="PTHR33977">
    <property type="entry name" value="ZINC ION BINDING PROTEIN"/>
    <property type="match status" value="1"/>
</dbReference>
<dbReference type="PANTHER" id="PTHR33977:SF1">
    <property type="entry name" value="ZINC ION BINDING PROTEIN"/>
    <property type="match status" value="1"/>
</dbReference>
<proteinExistence type="predicted"/>
<dbReference type="Proteomes" id="UP001259832">
    <property type="component" value="Unassembled WGS sequence"/>
</dbReference>
<keyword evidence="3" id="KW-1185">Reference proteome</keyword>
<dbReference type="InterPro" id="IPR018289">
    <property type="entry name" value="MULE_transposase_dom"/>
</dbReference>
<feature type="domain" description="MULE transposase" evidence="1">
    <location>
        <begin position="232"/>
        <end position="335"/>
    </location>
</feature>
<name>A0AAD9GTZ2_9STRA</name>
<dbReference type="EMBL" id="JASMQC010000006">
    <property type="protein sequence ID" value="KAK1944486.1"/>
    <property type="molecule type" value="Genomic_DNA"/>
</dbReference>
<comment type="caution">
    <text evidence="2">The sequence shown here is derived from an EMBL/GenBank/DDBJ whole genome shotgun (WGS) entry which is preliminary data.</text>
</comment>
<dbReference type="Pfam" id="PF10551">
    <property type="entry name" value="MULE"/>
    <property type="match status" value="1"/>
</dbReference>
<evidence type="ECO:0000313" key="2">
    <source>
        <dbReference type="EMBL" id="KAK1944486.1"/>
    </source>
</evidence>
<dbReference type="AlphaFoldDB" id="A0AAD9GTZ2"/>
<accession>A0AAD9GTZ2</accession>
<sequence length="625" mass="70969">MPRRLDWMLLAQSLSLNDANLLLDTFKATAVMKSDVAPCILCAAPEPHNMRVRLLRCSCEACGNDIPYTRCKWRGKTQHCSVLNIMTVWEAGTHESPRRPERRIRLTEPMKAVAREMVAHNHRPTRIRNALLHRFNLNQGSLPSLAVVQRFVHHYRAAHLGGSDFWDDVSNLVRERGFTGQEDLSEGFTFTWNTDMDGHPVVGTGTDTDPFVVGLSSKKLMQQCDQVPAAHVLHVDATFKLNQVNYPVIVVGISDCMRTFHLLAVFISSQRTKVQYEALSALKRVFRSVTGHDLAPRFVMVDADEAQLNGVEEVFSTSIEGAKPISLMCYFHVLAKVHENTRALEPLLAARVMRDIADLHFTATAGAYAEKKAKLLAGWEEDTRLSIFSAYFKKQWLDSRFHRWQIFYTRPGFATTNNPVEQYNRALKRDYTLHSRLKMGALIEQLLQCCRTESLKEKPFATEVTPSPVLVRRARELERAHKIRELVSGRSRVAFLLSDAPIALEDHVYVASELCDRVYDPLARRTNEALPVTSRLSVQTARAEVRCMPGEGWCVDVLRRYCPCDYHLKFGVCTHLVFALHVRGLLDLSKRKKLTYRGANKALRAQSQQQLAGRPNSNSTALYRD</sequence>
<evidence type="ECO:0000259" key="1">
    <source>
        <dbReference type="Pfam" id="PF10551"/>
    </source>
</evidence>
<gene>
    <name evidence="2" type="ORF">P3T76_004398</name>
</gene>
<organism evidence="2 3">
    <name type="scientific">Phytophthora citrophthora</name>
    <dbReference type="NCBI Taxonomy" id="4793"/>
    <lineage>
        <taxon>Eukaryota</taxon>
        <taxon>Sar</taxon>
        <taxon>Stramenopiles</taxon>
        <taxon>Oomycota</taxon>
        <taxon>Peronosporomycetes</taxon>
        <taxon>Peronosporales</taxon>
        <taxon>Peronosporaceae</taxon>
        <taxon>Phytophthora</taxon>
    </lineage>
</organism>
<evidence type="ECO:0000313" key="3">
    <source>
        <dbReference type="Proteomes" id="UP001259832"/>
    </source>
</evidence>